<dbReference type="AlphaFoldDB" id="A0A0E9PFK2"/>
<dbReference type="EMBL" id="GBXM01105515">
    <property type="protein sequence ID" value="JAH03062.1"/>
    <property type="molecule type" value="Transcribed_RNA"/>
</dbReference>
<reference evidence="1" key="2">
    <citation type="journal article" date="2015" name="Fish Shellfish Immunol.">
        <title>Early steps in the European eel (Anguilla anguilla)-Vibrio vulnificus interaction in the gills: Role of the RtxA13 toxin.</title>
        <authorList>
            <person name="Callol A."/>
            <person name="Pajuelo D."/>
            <person name="Ebbesson L."/>
            <person name="Teles M."/>
            <person name="MacKenzie S."/>
            <person name="Amaro C."/>
        </authorList>
    </citation>
    <scope>NUCLEOTIDE SEQUENCE</scope>
</reference>
<accession>A0A0E9PFK2</accession>
<sequence length="34" mass="3887">MAYGQCVVYLRIWQALLTFNSLSGFTLKISVIHL</sequence>
<protein>
    <submittedName>
        <fullName evidence="1">Uncharacterized protein</fullName>
    </submittedName>
</protein>
<name>A0A0E9PFK2_ANGAN</name>
<evidence type="ECO:0000313" key="1">
    <source>
        <dbReference type="EMBL" id="JAH03062.1"/>
    </source>
</evidence>
<organism evidence="1">
    <name type="scientific">Anguilla anguilla</name>
    <name type="common">European freshwater eel</name>
    <name type="synonym">Muraena anguilla</name>
    <dbReference type="NCBI Taxonomy" id="7936"/>
    <lineage>
        <taxon>Eukaryota</taxon>
        <taxon>Metazoa</taxon>
        <taxon>Chordata</taxon>
        <taxon>Craniata</taxon>
        <taxon>Vertebrata</taxon>
        <taxon>Euteleostomi</taxon>
        <taxon>Actinopterygii</taxon>
        <taxon>Neopterygii</taxon>
        <taxon>Teleostei</taxon>
        <taxon>Anguilliformes</taxon>
        <taxon>Anguillidae</taxon>
        <taxon>Anguilla</taxon>
    </lineage>
</organism>
<proteinExistence type="predicted"/>
<reference evidence="1" key="1">
    <citation type="submission" date="2014-11" db="EMBL/GenBank/DDBJ databases">
        <authorList>
            <person name="Amaro Gonzalez C."/>
        </authorList>
    </citation>
    <scope>NUCLEOTIDE SEQUENCE</scope>
</reference>